<keyword evidence="1" id="KW-0479">Metal-binding</keyword>
<feature type="transmembrane region" description="Helical" evidence="5">
    <location>
        <begin position="219"/>
        <end position="248"/>
    </location>
</feature>
<dbReference type="SUPFAM" id="SSF57850">
    <property type="entry name" value="RING/U-box"/>
    <property type="match status" value="1"/>
</dbReference>
<reference evidence="7" key="3">
    <citation type="submission" date="2015-02" db="UniProtKB">
        <authorList>
            <consortium name="EnsemblProtists"/>
        </authorList>
    </citation>
    <scope>IDENTIFICATION</scope>
    <source>
        <strain evidence="7">DAOM BR144</strain>
    </source>
</reference>
<organism evidence="7 8">
    <name type="scientific">Globisporangium ultimum (strain ATCC 200006 / CBS 805.95 / DAOM BR144)</name>
    <name type="common">Pythium ultimum</name>
    <dbReference type="NCBI Taxonomy" id="431595"/>
    <lineage>
        <taxon>Eukaryota</taxon>
        <taxon>Sar</taxon>
        <taxon>Stramenopiles</taxon>
        <taxon>Oomycota</taxon>
        <taxon>Peronosporomycetes</taxon>
        <taxon>Pythiales</taxon>
        <taxon>Pythiaceae</taxon>
        <taxon>Globisporangium</taxon>
    </lineage>
</organism>
<accession>K3WY90</accession>
<dbReference type="EMBL" id="GL376624">
    <property type="status" value="NOT_ANNOTATED_CDS"/>
    <property type="molecule type" value="Genomic_DNA"/>
</dbReference>
<keyword evidence="2" id="KW-0863">Zinc-finger</keyword>
<dbReference type="EnsemblProtists" id="PYU1_T009939">
    <property type="protein sequence ID" value="PYU1_T009939"/>
    <property type="gene ID" value="PYU1_G009921"/>
</dbReference>
<evidence type="ECO:0000313" key="7">
    <source>
        <dbReference type="EnsemblProtists" id="PYU1_T009939"/>
    </source>
</evidence>
<name>K3WY90_GLOUD</name>
<keyword evidence="5" id="KW-0812">Transmembrane</keyword>
<keyword evidence="4" id="KW-0862">Zinc</keyword>
<keyword evidence="5" id="KW-0472">Membrane</keyword>
<dbReference type="Pfam" id="PF01485">
    <property type="entry name" value="IBR"/>
    <property type="match status" value="1"/>
</dbReference>
<evidence type="ECO:0000256" key="1">
    <source>
        <dbReference type="ARBA" id="ARBA00022723"/>
    </source>
</evidence>
<dbReference type="eggNOG" id="KOG1815">
    <property type="taxonomic scope" value="Eukaryota"/>
</dbReference>
<feature type="domain" description="IBR" evidence="6">
    <location>
        <begin position="102"/>
        <end position="156"/>
    </location>
</feature>
<dbReference type="InterPro" id="IPR002867">
    <property type="entry name" value="IBR_dom"/>
</dbReference>
<dbReference type="AlphaFoldDB" id="K3WY90"/>
<sequence length="265" mass="30446">MSLLHGLIRGYRRLAAHLTAPKRCLICLDDLPAVALRDAKRAKRPHTSSSNRYEEEQTTYAKLQCKHKFCTDQLVCPVISCKKWVAERDIKHIAGDSILEQFQVILKRKRDERNPSARWCPRPGCEELILCESTANFTCPKCTTVGCFNCRGYAHRFWFCKAREEDESYLKWEKSVGHRHAVRPCPQCRMRIWKAEGHYACYEMPIFMGPLSFLQQLQHVLACVVMLLVVVAISIFGLNAFLTGYMLIWGTVVLMQRMGLVAPPP</sequence>
<evidence type="ECO:0000256" key="2">
    <source>
        <dbReference type="ARBA" id="ARBA00022771"/>
    </source>
</evidence>
<reference evidence="8" key="1">
    <citation type="journal article" date="2010" name="Genome Biol.">
        <title>Genome sequence of the necrotrophic plant pathogen Pythium ultimum reveals original pathogenicity mechanisms and effector repertoire.</title>
        <authorList>
            <person name="Levesque C.A."/>
            <person name="Brouwer H."/>
            <person name="Cano L."/>
            <person name="Hamilton J.P."/>
            <person name="Holt C."/>
            <person name="Huitema E."/>
            <person name="Raffaele S."/>
            <person name="Robideau G.P."/>
            <person name="Thines M."/>
            <person name="Win J."/>
            <person name="Zerillo M.M."/>
            <person name="Beakes G.W."/>
            <person name="Boore J.L."/>
            <person name="Busam D."/>
            <person name="Dumas B."/>
            <person name="Ferriera S."/>
            <person name="Fuerstenberg S.I."/>
            <person name="Gachon C.M."/>
            <person name="Gaulin E."/>
            <person name="Govers F."/>
            <person name="Grenville-Briggs L."/>
            <person name="Horner N."/>
            <person name="Hostetler J."/>
            <person name="Jiang R.H."/>
            <person name="Johnson J."/>
            <person name="Krajaejun T."/>
            <person name="Lin H."/>
            <person name="Meijer H.J."/>
            <person name="Moore B."/>
            <person name="Morris P."/>
            <person name="Phuntmart V."/>
            <person name="Puiu D."/>
            <person name="Shetty J."/>
            <person name="Stajich J.E."/>
            <person name="Tripathy S."/>
            <person name="Wawra S."/>
            <person name="van West P."/>
            <person name="Whitty B.R."/>
            <person name="Coutinho P.M."/>
            <person name="Henrissat B."/>
            <person name="Martin F."/>
            <person name="Thomas P.D."/>
            <person name="Tyler B.M."/>
            <person name="De Vries R.P."/>
            <person name="Kamoun S."/>
            <person name="Yandell M."/>
            <person name="Tisserat N."/>
            <person name="Buell C.R."/>
        </authorList>
    </citation>
    <scope>NUCLEOTIDE SEQUENCE</scope>
    <source>
        <strain evidence="8">DAOM:BR144</strain>
    </source>
</reference>
<keyword evidence="3" id="KW-0833">Ubl conjugation pathway</keyword>
<evidence type="ECO:0000259" key="6">
    <source>
        <dbReference type="Pfam" id="PF01485"/>
    </source>
</evidence>
<dbReference type="PANTHER" id="PTHR11685">
    <property type="entry name" value="RBR FAMILY RING FINGER AND IBR DOMAIN-CONTAINING"/>
    <property type="match status" value="1"/>
</dbReference>
<dbReference type="GO" id="GO:0008270">
    <property type="term" value="F:zinc ion binding"/>
    <property type="evidence" value="ECO:0007669"/>
    <property type="project" value="UniProtKB-KW"/>
</dbReference>
<protein>
    <recommendedName>
        <fullName evidence="6">IBR domain-containing protein</fullName>
    </recommendedName>
</protein>
<keyword evidence="8" id="KW-1185">Reference proteome</keyword>
<dbReference type="InParanoid" id="K3WY90"/>
<reference evidence="8" key="2">
    <citation type="submission" date="2010-04" db="EMBL/GenBank/DDBJ databases">
        <authorList>
            <person name="Buell R."/>
            <person name="Hamilton J."/>
            <person name="Hostetler J."/>
        </authorList>
    </citation>
    <scope>NUCLEOTIDE SEQUENCE [LARGE SCALE GENOMIC DNA]</scope>
    <source>
        <strain evidence="8">DAOM:BR144</strain>
    </source>
</reference>
<dbReference type="CDD" id="cd20335">
    <property type="entry name" value="BRcat_RBR"/>
    <property type="match status" value="1"/>
</dbReference>
<dbReference type="GO" id="GO:0016567">
    <property type="term" value="P:protein ubiquitination"/>
    <property type="evidence" value="ECO:0007669"/>
    <property type="project" value="InterPro"/>
</dbReference>
<evidence type="ECO:0000256" key="5">
    <source>
        <dbReference type="SAM" id="Phobius"/>
    </source>
</evidence>
<evidence type="ECO:0000313" key="8">
    <source>
        <dbReference type="Proteomes" id="UP000019132"/>
    </source>
</evidence>
<keyword evidence="5" id="KW-1133">Transmembrane helix</keyword>
<dbReference type="OMA" id="CMVAAEM"/>
<evidence type="ECO:0000256" key="4">
    <source>
        <dbReference type="ARBA" id="ARBA00022833"/>
    </source>
</evidence>
<dbReference type="Proteomes" id="UP000019132">
    <property type="component" value="Unassembled WGS sequence"/>
</dbReference>
<dbReference type="GO" id="GO:0004842">
    <property type="term" value="F:ubiquitin-protein transferase activity"/>
    <property type="evidence" value="ECO:0007669"/>
    <property type="project" value="InterPro"/>
</dbReference>
<evidence type="ECO:0000256" key="3">
    <source>
        <dbReference type="ARBA" id="ARBA00022786"/>
    </source>
</evidence>
<proteinExistence type="predicted"/>
<dbReference type="InterPro" id="IPR031127">
    <property type="entry name" value="E3_UB_ligase_RBR"/>
</dbReference>
<dbReference type="HOGENOM" id="CLU_087775_0_0_1"/>
<dbReference type="VEuPathDB" id="FungiDB:PYU1_G009921"/>
<dbReference type="STRING" id="431595.K3WY90"/>